<organism evidence="1 2">
    <name type="scientific">Hephaestia caeni</name>
    <dbReference type="NCBI Taxonomy" id="645617"/>
    <lineage>
        <taxon>Bacteria</taxon>
        <taxon>Pseudomonadati</taxon>
        <taxon>Pseudomonadota</taxon>
        <taxon>Alphaproteobacteria</taxon>
        <taxon>Sphingomonadales</taxon>
        <taxon>Sphingomonadaceae</taxon>
        <taxon>Hephaestia</taxon>
    </lineage>
</organism>
<comment type="caution">
    <text evidence="1">The sequence shown here is derived from an EMBL/GenBank/DDBJ whole genome shotgun (WGS) entry which is preliminary data.</text>
</comment>
<dbReference type="RefSeq" id="WP_119035000.1">
    <property type="nucleotide sequence ID" value="NZ_QXDC01000002.1"/>
</dbReference>
<gene>
    <name evidence="1" type="ORF">DFR49_1537</name>
</gene>
<protein>
    <submittedName>
        <fullName evidence="1">Uncharacterized protein</fullName>
    </submittedName>
</protein>
<dbReference type="AlphaFoldDB" id="A0A397PEW3"/>
<keyword evidence="2" id="KW-1185">Reference proteome</keyword>
<proteinExistence type="predicted"/>
<dbReference type="EMBL" id="QXDC01000002">
    <property type="protein sequence ID" value="RIA46973.1"/>
    <property type="molecule type" value="Genomic_DNA"/>
</dbReference>
<evidence type="ECO:0000313" key="2">
    <source>
        <dbReference type="Proteomes" id="UP000266568"/>
    </source>
</evidence>
<accession>A0A397PEW3</accession>
<dbReference type="OrthoDB" id="7508400at2"/>
<evidence type="ECO:0000313" key="1">
    <source>
        <dbReference type="EMBL" id="RIA46973.1"/>
    </source>
</evidence>
<reference evidence="1 2" key="1">
    <citation type="submission" date="2018-08" db="EMBL/GenBank/DDBJ databases">
        <title>Genomic Encyclopedia of Type Strains, Phase IV (KMG-IV): sequencing the most valuable type-strain genomes for metagenomic binning, comparative biology and taxonomic classification.</title>
        <authorList>
            <person name="Goeker M."/>
        </authorList>
    </citation>
    <scope>NUCLEOTIDE SEQUENCE [LARGE SCALE GENOMIC DNA]</scope>
    <source>
        <strain evidence="1 2">DSM 25527</strain>
    </source>
</reference>
<dbReference type="Proteomes" id="UP000266568">
    <property type="component" value="Unassembled WGS sequence"/>
</dbReference>
<sequence>MNDAERAISLKLGEIAKQAANIQKSLDLGIVKQAQEAAKLTKSLNLDAITEATQRLRSTFVEPQVLKGIQDTMVVRPFLLPSFTTVISDWQRNSQAIAESVQSIGKVWQATVQSSLAPFQQVFARIAEERKKAELVEQTGWLPHYTTPFHLIDVQESDIAAANEAIAKHYAEAWDEVEDQFLENLDSYQIDNEAKATFREALSAHRHGLYRAVPRTLFPEIERVASNEIYGGKRTITEQTPRGKLKAFGITSLPCVSEAARGLPAGELLSYEFGMNLFTKMEEHLYARVGEDAAEISKFANDPVPNRHASLHGIISYSSRQTSLNALMMTDFMFHLISRMKSYIADESGGDGDGEVAAKEN</sequence>
<name>A0A397PEW3_9SPHN</name>